<dbReference type="PANTHER" id="PTHR39181">
    <property type="entry name" value="TYROSINE-PROTEIN PHOSPHATASE YWQE"/>
    <property type="match status" value="1"/>
</dbReference>
<dbReference type="SUPFAM" id="SSF89550">
    <property type="entry name" value="PHP domain-like"/>
    <property type="match status" value="1"/>
</dbReference>
<dbReference type="EMBL" id="CP008849">
    <property type="protein sequence ID" value="AIF98641.1"/>
    <property type="molecule type" value="Genomic_DNA"/>
</dbReference>
<evidence type="ECO:0000256" key="1">
    <source>
        <dbReference type="ARBA" id="ARBA00005750"/>
    </source>
</evidence>
<keyword evidence="6" id="KW-1185">Reference proteome</keyword>
<dbReference type="PIRSF" id="PIRSF016557">
    <property type="entry name" value="Caps_synth_CpsB"/>
    <property type="match status" value="1"/>
</dbReference>
<dbReference type="KEGG" id="aal:EP13_08075"/>
<comment type="similarity">
    <text evidence="1">Belongs to the metallo-dependent hydrolases superfamily. CpsB/CapC family.</text>
</comment>
<dbReference type="InterPro" id="IPR016667">
    <property type="entry name" value="Caps_polysacc_synth_CpsB/CapC"/>
</dbReference>
<accession>A0A075NYJ2</accession>
<evidence type="ECO:0000256" key="2">
    <source>
        <dbReference type="ARBA" id="ARBA00013064"/>
    </source>
</evidence>
<dbReference type="GO" id="GO:0004725">
    <property type="term" value="F:protein tyrosine phosphatase activity"/>
    <property type="evidence" value="ECO:0007669"/>
    <property type="project" value="UniProtKB-EC"/>
</dbReference>
<dbReference type="EC" id="3.1.3.48" evidence="2"/>
<dbReference type="AlphaFoldDB" id="A0A075NYJ2"/>
<sequence length="242" mass="27094">MIDIHSHILPGIDDGSRSLSMSLEMAKQAVENGITHMICTPHIHSGYFDNSLKTIKPVFHELQHALIKDKIPLSLSYGAEVRVSEQIPEWVANNAIPFLGTLNSKKVLLLEMPHSHVPVGVEMLIKWLLSKNILPVIAHPERNRELLAEPLKFERLRNTHALFQITAGSLTGRFGEKVQGFARSLVETKKVHIVASDTHNLTKRPNDMREAFQFVSNTDAEFAKKIFVTTPSLIISAVNSDK</sequence>
<dbReference type="InterPro" id="IPR016195">
    <property type="entry name" value="Pol/histidinol_Pase-like"/>
</dbReference>
<dbReference type="eggNOG" id="COG4464">
    <property type="taxonomic scope" value="Bacteria"/>
</dbReference>
<protein>
    <recommendedName>
        <fullName evidence="2">protein-tyrosine-phosphatase</fullName>
        <ecNumber evidence="2">3.1.3.48</ecNumber>
    </recommendedName>
</protein>
<dbReference type="GO" id="GO:0030145">
    <property type="term" value="F:manganese ion binding"/>
    <property type="evidence" value="ECO:0007669"/>
    <property type="project" value="InterPro"/>
</dbReference>
<gene>
    <name evidence="5" type="ORF">EP13_08075</name>
</gene>
<dbReference type="GeneID" id="78254869"/>
<dbReference type="Gene3D" id="3.20.20.140">
    <property type="entry name" value="Metal-dependent hydrolases"/>
    <property type="match status" value="1"/>
</dbReference>
<dbReference type="Pfam" id="PF19567">
    <property type="entry name" value="CpsB_CapC"/>
    <property type="match status" value="1"/>
</dbReference>
<dbReference type="Proteomes" id="UP000056090">
    <property type="component" value="Chromosome"/>
</dbReference>
<proteinExistence type="inferred from homology"/>
<name>A0A075NYJ2_9ALTE</name>
<evidence type="ECO:0000313" key="5">
    <source>
        <dbReference type="EMBL" id="AIF98641.1"/>
    </source>
</evidence>
<keyword evidence="3" id="KW-0378">Hydrolase</keyword>
<dbReference type="RefSeq" id="WP_044056814.1">
    <property type="nucleotide sequence ID" value="NZ_CBCSKJ010000001.1"/>
</dbReference>
<organism evidence="5 6">
    <name type="scientific">Alteromonas australica</name>
    <dbReference type="NCBI Taxonomy" id="589873"/>
    <lineage>
        <taxon>Bacteria</taxon>
        <taxon>Pseudomonadati</taxon>
        <taxon>Pseudomonadota</taxon>
        <taxon>Gammaproteobacteria</taxon>
        <taxon>Alteromonadales</taxon>
        <taxon>Alteromonadaceae</taxon>
        <taxon>Alteromonas/Salinimonas group</taxon>
        <taxon>Alteromonas</taxon>
    </lineage>
</organism>
<evidence type="ECO:0000256" key="3">
    <source>
        <dbReference type="ARBA" id="ARBA00022801"/>
    </source>
</evidence>
<evidence type="ECO:0000313" key="6">
    <source>
        <dbReference type="Proteomes" id="UP000056090"/>
    </source>
</evidence>
<evidence type="ECO:0000256" key="4">
    <source>
        <dbReference type="ARBA" id="ARBA00051722"/>
    </source>
</evidence>
<comment type="catalytic activity">
    <reaction evidence="4">
        <text>O-phospho-L-tyrosyl-[protein] + H2O = L-tyrosyl-[protein] + phosphate</text>
        <dbReference type="Rhea" id="RHEA:10684"/>
        <dbReference type="Rhea" id="RHEA-COMP:10136"/>
        <dbReference type="Rhea" id="RHEA-COMP:20101"/>
        <dbReference type="ChEBI" id="CHEBI:15377"/>
        <dbReference type="ChEBI" id="CHEBI:43474"/>
        <dbReference type="ChEBI" id="CHEBI:46858"/>
        <dbReference type="ChEBI" id="CHEBI:61978"/>
        <dbReference type="EC" id="3.1.3.48"/>
    </reaction>
</comment>
<reference evidence="5 6" key="1">
    <citation type="submission" date="2014-06" db="EMBL/GenBank/DDBJ databases">
        <title>Genomes of Alteromonas australica, a world apart.</title>
        <authorList>
            <person name="Gonzaga A."/>
            <person name="Lopez-Perez M."/>
            <person name="Rodriguez-Valera F."/>
        </authorList>
    </citation>
    <scope>NUCLEOTIDE SEQUENCE [LARGE SCALE GENOMIC DNA]</scope>
    <source>
        <strain evidence="5 6">H 17</strain>
    </source>
</reference>
<dbReference type="PANTHER" id="PTHR39181:SF1">
    <property type="entry name" value="TYROSINE-PROTEIN PHOSPHATASE YWQE"/>
    <property type="match status" value="1"/>
</dbReference>